<dbReference type="RefSeq" id="WP_067595190.1">
    <property type="nucleotide sequence ID" value="NZ_JABMCZ010000003.1"/>
</dbReference>
<dbReference type="OrthoDB" id="5197973at2"/>
<dbReference type="AlphaFoldDB" id="A0A161XCT6"/>
<keyword evidence="2" id="KW-1185">Reference proteome</keyword>
<evidence type="ECO:0000313" key="1">
    <source>
        <dbReference type="EMBL" id="KZM71068.1"/>
    </source>
</evidence>
<reference evidence="1 2" key="1">
    <citation type="submission" date="2016-04" db="EMBL/GenBank/DDBJ databases">
        <authorList>
            <person name="Evans L.H."/>
            <person name="Alamgir A."/>
            <person name="Owens N."/>
            <person name="Weber N.D."/>
            <person name="Virtaneva K."/>
            <person name="Barbian K."/>
            <person name="Babar A."/>
            <person name="Rosenke K."/>
        </authorList>
    </citation>
    <scope>NUCLEOTIDE SEQUENCE [LARGE SCALE GENOMIC DNA]</scope>
    <source>
        <strain evidence="1 2">IFM 0406</strain>
    </source>
</reference>
<comment type="caution">
    <text evidence="1">The sequence shown here is derived from an EMBL/GenBank/DDBJ whole genome shotgun (WGS) entry which is preliminary data.</text>
</comment>
<accession>A0A161XCT6</accession>
<dbReference type="EMBL" id="LWGR01000013">
    <property type="protein sequence ID" value="KZM71068.1"/>
    <property type="molecule type" value="Genomic_DNA"/>
</dbReference>
<dbReference type="Proteomes" id="UP000076512">
    <property type="component" value="Unassembled WGS sequence"/>
</dbReference>
<organism evidence="1 2">
    <name type="scientific">Nocardia terpenica</name>
    <dbReference type="NCBI Taxonomy" id="455432"/>
    <lineage>
        <taxon>Bacteria</taxon>
        <taxon>Bacillati</taxon>
        <taxon>Actinomycetota</taxon>
        <taxon>Actinomycetes</taxon>
        <taxon>Mycobacteriales</taxon>
        <taxon>Nocardiaceae</taxon>
        <taxon>Nocardia</taxon>
    </lineage>
</organism>
<protein>
    <submittedName>
        <fullName evidence="1">Uncharacterized protein</fullName>
    </submittedName>
</protein>
<proteinExistence type="predicted"/>
<evidence type="ECO:0000313" key="2">
    <source>
        <dbReference type="Proteomes" id="UP000076512"/>
    </source>
</evidence>
<gene>
    <name evidence="1" type="ORF">AWN90_41875</name>
</gene>
<dbReference type="STRING" id="455432.AWN90_41875"/>
<sequence>MANIAVRQTGTRYGDARVWVLWDQSEQRGRVNVTLDMTKFTAATHYPKGYLPSGIVLGQITQAGPNQGLYGPYDKNATDGREVPAGFLWNTFTPTDPAGREAAPLWVGIGLIKETKLPANSGLDAEAKTALSWFKFF</sequence>
<name>A0A161XCT6_9NOCA</name>